<comment type="caution">
    <text evidence="2">The sequence shown here is derived from an EMBL/GenBank/DDBJ whole genome shotgun (WGS) entry which is preliminary data.</text>
</comment>
<evidence type="ECO:0000313" key="3">
    <source>
        <dbReference type="Proteomes" id="UP000193928"/>
    </source>
</evidence>
<dbReference type="Gene3D" id="3.40.50.300">
    <property type="entry name" value="P-loop containing nucleotide triphosphate hydrolases"/>
    <property type="match status" value="2"/>
</dbReference>
<feature type="domain" description="TrwC relaxase" evidence="1">
    <location>
        <begin position="9"/>
        <end position="433"/>
    </location>
</feature>
<dbReference type="SUPFAM" id="SSF52540">
    <property type="entry name" value="P-loop containing nucleoside triphosphate hydrolases"/>
    <property type="match status" value="2"/>
</dbReference>
<dbReference type="EMBL" id="LQOY01000045">
    <property type="protein sequence ID" value="ORV92778.1"/>
    <property type="molecule type" value="Genomic_DNA"/>
</dbReference>
<evidence type="ECO:0000259" key="1">
    <source>
        <dbReference type="Pfam" id="PF08751"/>
    </source>
</evidence>
<sequence>MMGIHKLTAGDGYLYLIRQTAAHDADQRGRGSLGDYYTEKGESPGQWVGKGLAGLADQPSRTWVTDLEDRMWRIEPGSAVTEDQMKALFGLGLHPNAGKIAEHLIANMGVPKAAAKEAVSLGRPFVINDASTELQRRLAVAYRDHNLSESLSWNAPIDETLRAQMRTQIARELFAETYDRPPLDDRELTGFIATQTRDQTTSTAGYDFTFSPVKSFSVLWALAPHDMAKTLEEIHDQAVADTLDYIESNMAFTRMGAQGVAQLDVDGVIATAFTHRDSRAGDPDLHTHLAVSNKVRARGHDGIYRWLALDGRPLFKGTVAASEFYNSRIEALSVERVGLHFAETPPAERGKRPVREIVGVPTEINEGFSSRRVMIKARYTELAKAFQADHGREPTTIEAIALHQRATLETRTAKHEPRSLGEQRQQWRTQAIEILGSPQALSDMLMAVRTPRRRQAADITEEWIAEQASAVVETVAESRSSWQRNHIYAEALRVARAAGWATDHDVVEAITAVALSQPNSVEHARTTDTDLAEPTVLRRRDGASVYSTHGTALFTSQAILSAEKRVLHSAGQTDGRRLDTSLIEMALLAEKAERGRTLNASQETMVREMACSGSRFQLALAPAGTGKTTAMSVLARAWEESGGTVLGLSPSANAAQVLRDDIKTTTDTIEKFIWLRRNPNATDDPARKWFDAIDADTLIIIDEVGKAGTLQLDEVNTIAQARGARIAAIGDDKQLASISAGGILRDIERTYGALNLTEVVRFKSRAEAQAGLALREGDPAGLAFYADRQRIHVGSADTIIDAAYSRWANDNAAGRDSAMLAPTNDIVAQLNERARADRLDAQAADPAHATTAAKTRETTLADGLRASAGDIVATRRNKRTLRLAGGRDFVRNGQRWRVETVKTDGSLAVARIDTGQKVTLPAWYVNAYTTLGYACTIDASQGMTIGSRTATGTCHVIGSESLTRQQLYVAMTRATDESHIYLETAETDAHNVLTPKATHPNTAIDVLRRVLGHDGAQVSATTEADTAADPFTRLCMAARMYTHSVGALAENSLGPSRMAAIDAAANQVYTGLTRMPAWPVLRMHLATVAVSGENPIARLRDAVAQRDLSTAADPAAVLDWRLDSSGAHSARTGPLRWLPDLPAGLLDDDDQATYLHARHDLVTSLAAAIRETAAKWDASNAPAWARPLLGASPELRAEIAVFRAAHEVSAADTRLTGPDQYAVRDRHIQTMLEDTAAQALGRTCPATARFEVLVDTVDPRVRRDPYWPQLAAHLAEVARTDINLSQLLGDVAAEGPLPDQMPGAALWWRLAGRLQPAVLEATHQHLRPAWLPDLTAVFGSAEAETIAADPAFARLVAAIDNADPTRWRPRELLEVAYEHLRDADHAEDHRPPIRADEYARLLTYSVDLFTGEHPYDREEIPLPDQAPLTDEEYEELQLRYPDPEYATGEDNPHSAGLSDDALLAKLGLGYAGSLIAPALDEEVPPEPYAQVLDNDDELAFEDLLTERPLPRPVADVVADVVALRGQHHAAAEAFKRQRALVMADQGPAMRAAAPTLLALRARAEHDRPYMLAVQDVMARWADAEDHYDAMTAYVQHERDQLAALQNNPNAAELDLASARAAVRLALIALPQTTPAAQFHAELTDAMARRAQAAGGNDRIVTAEDVDAARGRAQDEDIAALNAARAERDRLAAALERAETATALAFAQAETRNAEHIHENMAALHTELDMLTAAGDYKIERGFSIPPDLAAELSEQTARGLNAMTRSGFTVTAVHAGDSETALDALRVLRETARTGEHRILWCSTDSDRAARIAEPDPAEAVHTVADLHRLIANEGEQLDNQTTIVVDRASHAPPEVLADLAEHAADTGARLLLVDGQDRGWPPAPSAPLLDLLHQDLPWSVTLTIDTATPARRAAQPDLDAVLDQAERCDPALLDTEVTDALHRRRQLRQQHRTGYQVHAHLWDRIDATDHEHDRTREL</sequence>
<dbReference type="InterPro" id="IPR027417">
    <property type="entry name" value="P-loop_NTPase"/>
</dbReference>
<dbReference type="CDD" id="cd18809">
    <property type="entry name" value="SF1_C_RecD"/>
    <property type="match status" value="1"/>
</dbReference>
<protein>
    <recommendedName>
        <fullName evidence="1">TrwC relaxase domain-containing protein</fullName>
    </recommendedName>
</protein>
<dbReference type="Pfam" id="PF13604">
    <property type="entry name" value="AAA_30"/>
    <property type="match status" value="1"/>
</dbReference>
<name>A0A1X1X220_MYCGO</name>
<evidence type="ECO:0000313" key="2">
    <source>
        <dbReference type="EMBL" id="ORV92778.1"/>
    </source>
</evidence>
<organism evidence="2 3">
    <name type="scientific">Mycobacterium gordonae</name>
    <dbReference type="NCBI Taxonomy" id="1778"/>
    <lineage>
        <taxon>Bacteria</taxon>
        <taxon>Bacillati</taxon>
        <taxon>Actinomycetota</taxon>
        <taxon>Actinomycetes</taxon>
        <taxon>Mycobacteriales</taxon>
        <taxon>Mycobacteriaceae</taxon>
        <taxon>Mycobacterium</taxon>
    </lineage>
</organism>
<dbReference type="InterPro" id="IPR014862">
    <property type="entry name" value="TrwC"/>
</dbReference>
<dbReference type="Pfam" id="PF08751">
    <property type="entry name" value="TrwC"/>
    <property type="match status" value="1"/>
</dbReference>
<keyword evidence="3" id="KW-1185">Reference proteome</keyword>
<gene>
    <name evidence="2" type="ORF">AWC08_19095</name>
</gene>
<accession>A0A1X1X220</accession>
<reference evidence="2 3" key="1">
    <citation type="submission" date="2016-01" db="EMBL/GenBank/DDBJ databases">
        <title>The new phylogeny of the genus Mycobacterium.</title>
        <authorList>
            <person name="Tarcisio F."/>
            <person name="Conor M."/>
            <person name="Antonella G."/>
            <person name="Elisabetta G."/>
            <person name="Giulia F.S."/>
            <person name="Sara T."/>
            <person name="Anna F."/>
            <person name="Clotilde B."/>
            <person name="Roberto B."/>
            <person name="Veronica D.S."/>
            <person name="Fabio R."/>
            <person name="Monica P."/>
            <person name="Olivier J."/>
            <person name="Enrico T."/>
            <person name="Nicola S."/>
        </authorList>
    </citation>
    <scope>NUCLEOTIDE SEQUENCE [LARGE SCALE GENOMIC DNA]</scope>
    <source>
        <strain evidence="2 3">DSM 44160</strain>
    </source>
</reference>
<dbReference type="NCBIfam" id="NF041492">
    <property type="entry name" value="MobF"/>
    <property type="match status" value="1"/>
</dbReference>
<dbReference type="Proteomes" id="UP000193928">
    <property type="component" value="Unassembled WGS sequence"/>
</dbReference>
<dbReference type="RefSeq" id="WP_085087657.1">
    <property type="nucleotide sequence ID" value="NZ_JACKSU010000087.1"/>
</dbReference>
<dbReference type="Gene3D" id="2.30.30.940">
    <property type="match status" value="1"/>
</dbReference>
<proteinExistence type="predicted"/>
<dbReference type="SUPFAM" id="SSF55464">
    <property type="entry name" value="Origin of replication-binding domain, RBD-like"/>
    <property type="match status" value="1"/>
</dbReference>